<keyword evidence="1" id="KW-1133">Transmembrane helix</keyword>
<protein>
    <submittedName>
        <fullName evidence="2">Uncharacterized protein</fullName>
    </submittedName>
</protein>
<dbReference type="RefSeq" id="WP_170034356.1">
    <property type="nucleotide sequence ID" value="NZ_JABDTL010000001.1"/>
</dbReference>
<dbReference type="Proteomes" id="UP000582837">
    <property type="component" value="Unassembled WGS sequence"/>
</dbReference>
<gene>
    <name evidence="2" type="ORF">HNQ61_002137</name>
</gene>
<sequence length="149" mass="16129">MKKFFAAILIVISLFMFLGFLNAGDRASTGANIAGLCLTVLLPAVGAFLLLRGESREKSRVSGHKAALRQNSLESEILRLATRNEGKLLALEAGMALHLSEPAVREVLDRMVAEGRAELEVTDGGHLVYAFPVLKQLADKRTARGILDE</sequence>
<dbReference type="AlphaFoldDB" id="A0A841GXP3"/>
<dbReference type="EMBL" id="JACHIA010000005">
    <property type="protein sequence ID" value="MBB6070516.1"/>
    <property type="molecule type" value="Genomic_DNA"/>
</dbReference>
<evidence type="ECO:0000313" key="3">
    <source>
        <dbReference type="Proteomes" id="UP000582837"/>
    </source>
</evidence>
<evidence type="ECO:0000313" key="2">
    <source>
        <dbReference type="EMBL" id="MBB6070516.1"/>
    </source>
</evidence>
<feature type="transmembrane region" description="Helical" evidence="1">
    <location>
        <begin position="33"/>
        <end position="51"/>
    </location>
</feature>
<keyword evidence="3" id="KW-1185">Reference proteome</keyword>
<keyword evidence="1" id="KW-0812">Transmembrane</keyword>
<keyword evidence="1" id="KW-0472">Membrane</keyword>
<evidence type="ECO:0000256" key="1">
    <source>
        <dbReference type="SAM" id="Phobius"/>
    </source>
</evidence>
<organism evidence="2 3">
    <name type="scientific">Longimicrobium terrae</name>
    <dbReference type="NCBI Taxonomy" id="1639882"/>
    <lineage>
        <taxon>Bacteria</taxon>
        <taxon>Pseudomonadati</taxon>
        <taxon>Gemmatimonadota</taxon>
        <taxon>Longimicrobiia</taxon>
        <taxon>Longimicrobiales</taxon>
        <taxon>Longimicrobiaceae</taxon>
        <taxon>Longimicrobium</taxon>
    </lineage>
</organism>
<reference evidence="2 3" key="1">
    <citation type="submission" date="2020-08" db="EMBL/GenBank/DDBJ databases">
        <title>Genomic Encyclopedia of Type Strains, Phase IV (KMG-IV): sequencing the most valuable type-strain genomes for metagenomic binning, comparative biology and taxonomic classification.</title>
        <authorList>
            <person name="Goeker M."/>
        </authorList>
    </citation>
    <scope>NUCLEOTIDE SEQUENCE [LARGE SCALE GENOMIC DNA]</scope>
    <source>
        <strain evidence="2 3">DSM 29007</strain>
    </source>
</reference>
<accession>A0A841GXP3</accession>
<name>A0A841GXP3_9BACT</name>
<proteinExistence type="predicted"/>
<comment type="caution">
    <text evidence="2">The sequence shown here is derived from an EMBL/GenBank/DDBJ whole genome shotgun (WGS) entry which is preliminary data.</text>
</comment>